<dbReference type="CDD" id="cd07067">
    <property type="entry name" value="HP_PGM_like"/>
    <property type="match status" value="1"/>
</dbReference>
<keyword evidence="1" id="KW-0378">Hydrolase</keyword>
<dbReference type="PANTHER" id="PTHR48100:SF1">
    <property type="entry name" value="HISTIDINE PHOSPHATASE FAMILY PROTEIN-RELATED"/>
    <property type="match status" value="1"/>
</dbReference>
<dbReference type="Proteomes" id="UP001433638">
    <property type="component" value="Unassembled WGS sequence"/>
</dbReference>
<dbReference type="GO" id="GO:0016787">
    <property type="term" value="F:hydrolase activity"/>
    <property type="evidence" value="ECO:0007669"/>
    <property type="project" value="UniProtKB-KW"/>
</dbReference>
<evidence type="ECO:0000313" key="2">
    <source>
        <dbReference type="Proteomes" id="UP001433638"/>
    </source>
</evidence>
<dbReference type="InterPro" id="IPR029033">
    <property type="entry name" value="His_PPase_superfam"/>
</dbReference>
<dbReference type="PANTHER" id="PTHR48100">
    <property type="entry name" value="BROAD-SPECIFICITY PHOSPHATASE YOR283W-RELATED"/>
    <property type="match status" value="1"/>
</dbReference>
<dbReference type="RefSeq" id="WP_349587961.1">
    <property type="nucleotide sequence ID" value="NZ_JBEFLD010000005.1"/>
</dbReference>
<reference evidence="1" key="1">
    <citation type="submission" date="2024-06" db="EMBL/GenBank/DDBJ databases">
        <title>Genome sequence of Vogesella sp. MAHUQ-64.</title>
        <authorList>
            <person name="Huq M.A."/>
        </authorList>
    </citation>
    <scope>NUCLEOTIDE SEQUENCE</scope>
    <source>
        <strain evidence="1">MAHUQ-64</strain>
    </source>
</reference>
<dbReference type="Gene3D" id="3.40.50.1240">
    <property type="entry name" value="Phosphoglycerate mutase-like"/>
    <property type="match status" value="1"/>
</dbReference>
<proteinExistence type="predicted"/>
<accession>A0ABV1M510</accession>
<name>A0ABV1M510_9NEIS</name>
<dbReference type="EMBL" id="JBEFLD010000005">
    <property type="protein sequence ID" value="MEQ6291307.1"/>
    <property type="molecule type" value="Genomic_DNA"/>
</dbReference>
<sequence>MNPYTLTLLRHGDIDHHGRLIGSSDLPLNDAGRAAMAASWQRIVRHAPVTCIATSPLQRCREFAVQQALACGVPLHVAPLLAECDFGSWEQRPLAEIAATTPDWQTLLARGLLTPEGGERFDAFRTRVLAGFSAWQQQARGSHRVLVSHGGVINVLLAELLGTDFNVARLMAVQRGGFVQLSILDGHPAYLLRLETPDLSTP</sequence>
<protein>
    <submittedName>
        <fullName evidence="1">Histidine phosphatase family protein</fullName>
        <ecNumber evidence="1">3.1.3.-</ecNumber>
    </submittedName>
</protein>
<gene>
    <name evidence="1" type="ORF">ABNW52_11860</name>
</gene>
<dbReference type="SMART" id="SM00855">
    <property type="entry name" value="PGAM"/>
    <property type="match status" value="1"/>
</dbReference>
<evidence type="ECO:0000313" key="1">
    <source>
        <dbReference type="EMBL" id="MEQ6291307.1"/>
    </source>
</evidence>
<dbReference type="InterPro" id="IPR050275">
    <property type="entry name" value="PGM_Phosphatase"/>
</dbReference>
<comment type="caution">
    <text evidence="1">The sequence shown here is derived from an EMBL/GenBank/DDBJ whole genome shotgun (WGS) entry which is preliminary data.</text>
</comment>
<dbReference type="InterPro" id="IPR013078">
    <property type="entry name" value="His_Pase_superF_clade-1"/>
</dbReference>
<keyword evidence="2" id="KW-1185">Reference proteome</keyword>
<dbReference type="Pfam" id="PF00300">
    <property type="entry name" value="His_Phos_1"/>
    <property type="match status" value="1"/>
</dbReference>
<dbReference type="SUPFAM" id="SSF53254">
    <property type="entry name" value="Phosphoglycerate mutase-like"/>
    <property type="match status" value="1"/>
</dbReference>
<dbReference type="EC" id="3.1.3.-" evidence="1"/>
<organism evidence="1 2">
    <name type="scientific">Vogesella oryzagri</name>
    <dbReference type="NCBI Taxonomy" id="3160864"/>
    <lineage>
        <taxon>Bacteria</taxon>
        <taxon>Pseudomonadati</taxon>
        <taxon>Pseudomonadota</taxon>
        <taxon>Betaproteobacteria</taxon>
        <taxon>Neisseriales</taxon>
        <taxon>Chromobacteriaceae</taxon>
        <taxon>Vogesella</taxon>
    </lineage>
</organism>